<keyword evidence="8" id="KW-0764">Sulfate transport</keyword>
<feature type="transmembrane region" description="Helical" evidence="10">
    <location>
        <begin position="30"/>
        <end position="51"/>
    </location>
</feature>
<dbReference type="GO" id="GO:0005886">
    <property type="term" value="C:plasma membrane"/>
    <property type="evidence" value="ECO:0007669"/>
    <property type="project" value="TreeGrafter"/>
</dbReference>
<keyword evidence="2" id="KW-0813">Transport</keyword>
<keyword evidence="6 10" id="KW-0812">Transmembrane</keyword>
<evidence type="ECO:0000256" key="10">
    <source>
        <dbReference type="SAM" id="Phobius"/>
    </source>
</evidence>
<keyword evidence="9 10" id="KW-0472">Membrane</keyword>
<dbReference type="Proteomes" id="UP000826725">
    <property type="component" value="Chromosome"/>
</dbReference>
<evidence type="ECO:0000256" key="5">
    <source>
        <dbReference type="ARBA" id="ARBA00022605"/>
    </source>
</evidence>
<proteinExistence type="predicted"/>
<evidence type="ECO:0000256" key="7">
    <source>
        <dbReference type="ARBA" id="ARBA00022989"/>
    </source>
</evidence>
<evidence type="ECO:0000256" key="1">
    <source>
        <dbReference type="ARBA" id="ARBA00004141"/>
    </source>
</evidence>
<evidence type="ECO:0000256" key="2">
    <source>
        <dbReference type="ARBA" id="ARBA00022448"/>
    </source>
</evidence>
<keyword evidence="7 10" id="KW-1133">Transmembrane helix</keyword>
<evidence type="ECO:0000256" key="9">
    <source>
        <dbReference type="ARBA" id="ARBA00023136"/>
    </source>
</evidence>
<evidence type="ECO:0000256" key="8">
    <source>
        <dbReference type="ARBA" id="ARBA00023032"/>
    </source>
</evidence>
<dbReference type="GO" id="GO:0009675">
    <property type="term" value="F:high-affinity sulfate:proton symporter activity"/>
    <property type="evidence" value="ECO:0007669"/>
    <property type="project" value="TreeGrafter"/>
</dbReference>
<keyword evidence="12" id="KW-1185">Reference proteome</keyword>
<keyword evidence="4" id="KW-0997">Cell inner membrane</keyword>
<comment type="subcellular location">
    <subcellularLocation>
        <location evidence="1">Membrane</location>
        <topology evidence="1">Multi-pass membrane protein</topology>
    </subcellularLocation>
</comment>
<evidence type="ECO:0000256" key="4">
    <source>
        <dbReference type="ARBA" id="ARBA00022519"/>
    </source>
</evidence>
<evidence type="ECO:0000313" key="12">
    <source>
        <dbReference type="Proteomes" id="UP000826725"/>
    </source>
</evidence>
<keyword evidence="3" id="KW-1003">Cell membrane</keyword>
<dbReference type="EMBL" id="AP024086">
    <property type="protein sequence ID" value="BCL62751.1"/>
    <property type="molecule type" value="Genomic_DNA"/>
</dbReference>
<dbReference type="InterPro" id="IPR050480">
    <property type="entry name" value="CysZ-like"/>
</dbReference>
<dbReference type="KEGG" id="dbk:DGMP_34440"/>
<gene>
    <name evidence="11" type="primary">cysZ</name>
    <name evidence="11" type="ORF">DGMP_34440</name>
</gene>
<dbReference type="AlphaFoldDB" id="A0A8D5JT30"/>
<name>A0A8D5JT30_9BACT</name>
<sequence>MKRYTESRLETRTRIPLLSSIGFMFRRKRLLGWSLLLVLITFALTWVGYVFSIDLITGFTGNFFAHPPDSGTIIGWIKFKGWLVASWLFNVISRIVSFYLAFLLAYTITTPGYAFLSTAAEKLYAGELFDADENFTLGGFFIDILEGIKIAFFGILVTVAALFVNFIPGIGQVAVFLLYTYYSALMFIDYPASRRRWSLGSKLGWLQYHSAPSLRIGILPALVSMIPIVNIFAMALLFPVLTIHATLNFAAIELQKTESLSIEREQE</sequence>
<evidence type="ECO:0000313" key="11">
    <source>
        <dbReference type="EMBL" id="BCL62751.1"/>
    </source>
</evidence>
<evidence type="ECO:0000256" key="6">
    <source>
        <dbReference type="ARBA" id="ARBA00022692"/>
    </source>
</evidence>
<dbReference type="GO" id="GO:0000103">
    <property type="term" value="P:sulfate assimilation"/>
    <property type="evidence" value="ECO:0007669"/>
    <property type="project" value="TreeGrafter"/>
</dbReference>
<dbReference type="PANTHER" id="PTHR37468:SF1">
    <property type="entry name" value="SULFATE TRANSPORTER CYSZ"/>
    <property type="match status" value="1"/>
</dbReference>
<dbReference type="PANTHER" id="PTHR37468">
    <property type="entry name" value="SULFATE TRANSPORTER CYSZ"/>
    <property type="match status" value="1"/>
</dbReference>
<feature type="transmembrane region" description="Helical" evidence="10">
    <location>
        <begin position="213"/>
        <end position="238"/>
    </location>
</feature>
<keyword evidence="5" id="KW-0028">Amino-acid biosynthesis</keyword>
<protein>
    <submittedName>
        <fullName evidence="11">Sulfate transporter CysZ</fullName>
    </submittedName>
</protein>
<dbReference type="InterPro" id="IPR059112">
    <property type="entry name" value="CysZ/EI24"/>
</dbReference>
<accession>A0A8D5JT30</accession>
<dbReference type="Pfam" id="PF07264">
    <property type="entry name" value="EI24"/>
    <property type="match status" value="1"/>
</dbReference>
<evidence type="ECO:0000256" key="3">
    <source>
        <dbReference type="ARBA" id="ARBA00022475"/>
    </source>
</evidence>
<dbReference type="GO" id="GO:0019344">
    <property type="term" value="P:cysteine biosynthetic process"/>
    <property type="evidence" value="ECO:0007669"/>
    <property type="project" value="TreeGrafter"/>
</dbReference>
<dbReference type="RefSeq" id="WP_228855078.1">
    <property type="nucleotide sequence ID" value="NZ_AP024086.1"/>
</dbReference>
<organism evidence="11 12">
    <name type="scientific">Desulfomarina profundi</name>
    <dbReference type="NCBI Taxonomy" id="2772557"/>
    <lineage>
        <taxon>Bacteria</taxon>
        <taxon>Pseudomonadati</taxon>
        <taxon>Thermodesulfobacteriota</taxon>
        <taxon>Desulfobulbia</taxon>
        <taxon>Desulfobulbales</taxon>
        <taxon>Desulfobulbaceae</taxon>
        <taxon>Desulfomarina</taxon>
    </lineage>
</organism>
<reference evidence="11" key="1">
    <citation type="submission" date="2020-09" db="EMBL/GenBank/DDBJ databases">
        <title>Desulfogranum mesoprofundum gen. nov., sp. nov., a novel mesophilic, sulfate-reducing chemolithoautotroph isolated from a deep-sea hydrothermal vent chimney in the Suiyo Seamount.</title>
        <authorList>
            <person name="Hashimoto Y."/>
            <person name="Nakagawa S."/>
        </authorList>
    </citation>
    <scope>NUCLEOTIDE SEQUENCE</scope>
    <source>
        <strain evidence="11">KT2</strain>
    </source>
</reference>
<feature type="transmembrane region" description="Helical" evidence="10">
    <location>
        <begin position="173"/>
        <end position="192"/>
    </location>
</feature>